<dbReference type="InterPro" id="IPR036259">
    <property type="entry name" value="MFS_trans_sf"/>
</dbReference>
<evidence type="ECO:0000256" key="1">
    <source>
        <dbReference type="ARBA" id="ARBA00004651"/>
    </source>
</evidence>
<feature type="transmembrane region" description="Helical" evidence="8">
    <location>
        <begin position="120"/>
        <end position="142"/>
    </location>
</feature>
<comment type="similarity">
    <text evidence="2">Belongs to the sodium:galactoside symporter (TC 2.A.2) family.</text>
</comment>
<dbReference type="GO" id="GO:0008643">
    <property type="term" value="P:carbohydrate transport"/>
    <property type="evidence" value="ECO:0007669"/>
    <property type="project" value="InterPro"/>
</dbReference>
<dbReference type="GO" id="GO:0005886">
    <property type="term" value="C:plasma membrane"/>
    <property type="evidence" value="ECO:0007669"/>
    <property type="project" value="UniProtKB-SubCell"/>
</dbReference>
<evidence type="ECO:0000256" key="7">
    <source>
        <dbReference type="ARBA" id="ARBA00023136"/>
    </source>
</evidence>
<keyword evidence="3" id="KW-0813">Transport</keyword>
<feature type="transmembrane region" description="Helical" evidence="8">
    <location>
        <begin position="92"/>
        <end position="114"/>
    </location>
</feature>
<dbReference type="AlphaFoldDB" id="A0A0P0P0Y8"/>
<evidence type="ECO:0000313" key="10">
    <source>
        <dbReference type="Proteomes" id="UP000056905"/>
    </source>
</evidence>
<evidence type="ECO:0000256" key="8">
    <source>
        <dbReference type="SAM" id="Phobius"/>
    </source>
</evidence>
<dbReference type="GO" id="GO:0006814">
    <property type="term" value="P:sodium ion transport"/>
    <property type="evidence" value="ECO:0007669"/>
    <property type="project" value="InterPro"/>
</dbReference>
<dbReference type="RefSeq" id="WP_062148080.1">
    <property type="nucleotide sequence ID" value="NZ_CP013002.1"/>
</dbReference>
<protein>
    <submittedName>
        <fullName evidence="9">Sodium:galactoside symporter</fullName>
    </submittedName>
</protein>
<dbReference type="OrthoDB" id="9764596at2"/>
<dbReference type="SUPFAM" id="SSF103473">
    <property type="entry name" value="MFS general substrate transporter"/>
    <property type="match status" value="1"/>
</dbReference>
<proteinExistence type="inferred from homology"/>
<feature type="transmembrane region" description="Helical" evidence="8">
    <location>
        <begin position="21"/>
        <end position="44"/>
    </location>
</feature>
<dbReference type="InterPro" id="IPR039672">
    <property type="entry name" value="MFS_2"/>
</dbReference>
<keyword evidence="10" id="KW-1185">Reference proteome</keyword>
<sequence>MSAISADGKNSGQGALGTWRLAAFALPCVPVAAMLMPVVVYLPNYYATDLGVSLTAIGLAFGIVRLFDLWLDPTLGFLIDRTNTRFGRFKPWLVAGLPIAVLAVWMLFMARPGIDGNYILLWLVLGFLGQSMATMAHVTWAARLAPEYGQRARVFSWWQGFTVLGMLIVLAMPPLMKLGFGLDYGQGVRAMGWFVVLSLPVAILLALLAVHEPKSPPNTQPANWRHYLDLIRRPSILRILGSDILLGTGPVIAGTLFFFYFEAIRGWDRSEAGLLLLLYFIGALMGAPLWGRLGLAIGKHRALAIASAAYAVAQLSVLIAPEGLVWGIVTMTLAGLPYSAGPILLRAMMADLGDEERLKSGVDRSGLMFGLLSGVVKIGSAVAVFASVSALEAFGFKADLGAENATQALRVLAISFAVVPALLALAGAALITGHSLDKASHDEIRKALEVRDAAQTSAEQRATHTNY</sequence>
<reference evidence="9 10" key="1">
    <citation type="submission" date="2015-10" db="EMBL/GenBank/DDBJ databases">
        <title>Conservation of the essential genome among Caulobacter and Brevundimonas species.</title>
        <authorList>
            <person name="Scott D."/>
            <person name="Ely B."/>
        </authorList>
    </citation>
    <scope>NUCLEOTIDE SEQUENCE [LARGE SCALE GENOMIC DNA]</scope>
    <source>
        <strain evidence="9 10">CB4</strain>
    </source>
</reference>
<dbReference type="EMBL" id="CP013002">
    <property type="protein sequence ID" value="ALL14105.1"/>
    <property type="molecule type" value="Genomic_DNA"/>
</dbReference>
<dbReference type="STRING" id="69395.AQ619_12570"/>
<evidence type="ECO:0000256" key="4">
    <source>
        <dbReference type="ARBA" id="ARBA00022475"/>
    </source>
</evidence>
<comment type="subcellular location">
    <subcellularLocation>
        <location evidence="1">Cell membrane</location>
        <topology evidence="1">Multi-pass membrane protein</topology>
    </subcellularLocation>
</comment>
<evidence type="ECO:0000313" key="9">
    <source>
        <dbReference type="EMBL" id="ALL14105.1"/>
    </source>
</evidence>
<accession>A0A0P0P0Y8</accession>
<keyword evidence="7 8" id="KW-0472">Membrane</keyword>
<dbReference type="PANTHER" id="PTHR11328">
    <property type="entry name" value="MAJOR FACILITATOR SUPERFAMILY DOMAIN-CONTAINING PROTEIN"/>
    <property type="match status" value="1"/>
</dbReference>
<feature type="transmembrane region" description="Helical" evidence="8">
    <location>
        <begin position="302"/>
        <end position="319"/>
    </location>
</feature>
<dbReference type="CDD" id="cd17332">
    <property type="entry name" value="MFS_MelB_like"/>
    <property type="match status" value="1"/>
</dbReference>
<dbReference type="InterPro" id="IPR018043">
    <property type="entry name" value="Na/Gal_symport_CS"/>
</dbReference>
<feature type="transmembrane region" description="Helical" evidence="8">
    <location>
        <begin position="154"/>
        <end position="172"/>
    </location>
</feature>
<dbReference type="GO" id="GO:0015293">
    <property type="term" value="F:symporter activity"/>
    <property type="evidence" value="ECO:0007669"/>
    <property type="project" value="InterPro"/>
</dbReference>
<organism evidence="9 10">
    <name type="scientific">Caulobacter henricii</name>
    <dbReference type="NCBI Taxonomy" id="69395"/>
    <lineage>
        <taxon>Bacteria</taxon>
        <taxon>Pseudomonadati</taxon>
        <taxon>Pseudomonadota</taxon>
        <taxon>Alphaproteobacteria</taxon>
        <taxon>Caulobacterales</taxon>
        <taxon>Caulobacteraceae</taxon>
        <taxon>Caulobacter</taxon>
    </lineage>
</organism>
<keyword evidence="5 8" id="KW-0812">Transmembrane</keyword>
<name>A0A0P0P0Y8_9CAUL</name>
<feature type="transmembrane region" description="Helical" evidence="8">
    <location>
        <begin position="408"/>
        <end position="431"/>
    </location>
</feature>
<keyword evidence="4" id="KW-1003">Cell membrane</keyword>
<feature type="transmembrane region" description="Helical" evidence="8">
    <location>
        <begin position="235"/>
        <end position="260"/>
    </location>
</feature>
<dbReference type="Gene3D" id="1.20.1250.20">
    <property type="entry name" value="MFS general substrate transporter like domains"/>
    <property type="match status" value="1"/>
</dbReference>
<feature type="transmembrane region" description="Helical" evidence="8">
    <location>
        <begin position="272"/>
        <end position="290"/>
    </location>
</feature>
<gene>
    <name evidence="9" type="ORF">AQ619_12570</name>
</gene>
<dbReference type="PROSITE" id="PS00872">
    <property type="entry name" value="NA_GALACTOSIDE_SYMP"/>
    <property type="match status" value="1"/>
</dbReference>
<dbReference type="KEGG" id="chq:AQ619_12570"/>
<feature type="transmembrane region" description="Helical" evidence="8">
    <location>
        <begin position="192"/>
        <end position="210"/>
    </location>
</feature>
<dbReference type="Proteomes" id="UP000056905">
    <property type="component" value="Chromosome"/>
</dbReference>
<feature type="transmembrane region" description="Helical" evidence="8">
    <location>
        <begin position="325"/>
        <end position="345"/>
    </location>
</feature>
<feature type="transmembrane region" description="Helical" evidence="8">
    <location>
        <begin position="366"/>
        <end position="388"/>
    </location>
</feature>
<dbReference type="Pfam" id="PF13347">
    <property type="entry name" value="MFS_2"/>
    <property type="match status" value="1"/>
</dbReference>
<evidence type="ECO:0000256" key="2">
    <source>
        <dbReference type="ARBA" id="ARBA00009617"/>
    </source>
</evidence>
<keyword evidence="6 8" id="KW-1133">Transmembrane helix</keyword>
<evidence type="ECO:0000256" key="6">
    <source>
        <dbReference type="ARBA" id="ARBA00022989"/>
    </source>
</evidence>
<dbReference type="PANTHER" id="PTHR11328:SF24">
    <property type="entry name" value="MAJOR FACILITATOR SUPERFAMILY (MFS) PROFILE DOMAIN-CONTAINING PROTEIN"/>
    <property type="match status" value="1"/>
</dbReference>
<feature type="transmembrane region" description="Helical" evidence="8">
    <location>
        <begin position="50"/>
        <end position="71"/>
    </location>
</feature>
<evidence type="ECO:0000256" key="5">
    <source>
        <dbReference type="ARBA" id="ARBA00022692"/>
    </source>
</evidence>
<evidence type="ECO:0000256" key="3">
    <source>
        <dbReference type="ARBA" id="ARBA00022448"/>
    </source>
</evidence>